<evidence type="ECO:0008006" key="4">
    <source>
        <dbReference type="Google" id="ProtNLM"/>
    </source>
</evidence>
<feature type="signal peptide" evidence="1">
    <location>
        <begin position="1"/>
        <end position="27"/>
    </location>
</feature>
<evidence type="ECO:0000256" key="1">
    <source>
        <dbReference type="SAM" id="SignalP"/>
    </source>
</evidence>
<reference evidence="2 3" key="1">
    <citation type="submission" date="2018-04" db="EMBL/GenBank/DDBJ databases">
        <title>Sphingobacterium cortibacter sp. nov.</title>
        <authorList>
            <person name="Li Y."/>
        </authorList>
    </citation>
    <scope>NUCLEOTIDE SEQUENCE [LARGE SCALE GENOMIC DNA]</scope>
    <source>
        <strain evidence="2 3">2c-3</strain>
    </source>
</reference>
<name>A0A2T8HNH1_9SPHI</name>
<evidence type="ECO:0000313" key="3">
    <source>
        <dbReference type="Proteomes" id="UP000245627"/>
    </source>
</evidence>
<keyword evidence="3" id="KW-1185">Reference proteome</keyword>
<gene>
    <name evidence="2" type="ORF">DC487_05175</name>
</gene>
<feature type="chain" id="PRO_5015655267" description="DUF4468 domain-containing protein" evidence="1">
    <location>
        <begin position="28"/>
        <end position="209"/>
    </location>
</feature>
<organism evidence="2 3">
    <name type="scientific">Sphingobacterium corticibacter</name>
    <dbReference type="NCBI Taxonomy" id="2171749"/>
    <lineage>
        <taxon>Bacteria</taxon>
        <taxon>Pseudomonadati</taxon>
        <taxon>Bacteroidota</taxon>
        <taxon>Sphingobacteriia</taxon>
        <taxon>Sphingobacteriales</taxon>
        <taxon>Sphingobacteriaceae</taxon>
        <taxon>Sphingobacterium</taxon>
    </lineage>
</organism>
<comment type="caution">
    <text evidence="2">The sequence shown here is derived from an EMBL/GenBank/DDBJ whole genome shotgun (WGS) entry which is preliminary data.</text>
</comment>
<proteinExistence type="predicted"/>
<protein>
    <recommendedName>
        <fullName evidence="4">DUF4468 domain-containing protein</fullName>
    </recommendedName>
</protein>
<dbReference type="EMBL" id="QDKG01000001">
    <property type="protein sequence ID" value="PVH26988.1"/>
    <property type="molecule type" value="Genomic_DNA"/>
</dbReference>
<sequence length="209" mass="23244">MNPTANIMLRSILVTITFALYTTFDVAAQDASVFVSPDGLKFANGQIFIVVETGDSKDEIISNIVANVKTKSNSKYITVEVLNDAIVIKDFIPGYTKTDKSAGSAYQLDLSYKMLVEVKDGRYKINVPELDIAANQKYDGFAVVANSGVQFTLTMGFSGKRDVWNNKEKKLFIFDEKGKLVEKSTKDKLEKDLSRVVDLVADQTKKSDW</sequence>
<accession>A0A2T8HNH1</accession>
<dbReference type="AlphaFoldDB" id="A0A2T8HNH1"/>
<keyword evidence="1" id="KW-0732">Signal</keyword>
<dbReference type="Proteomes" id="UP000245627">
    <property type="component" value="Unassembled WGS sequence"/>
</dbReference>
<evidence type="ECO:0000313" key="2">
    <source>
        <dbReference type="EMBL" id="PVH26988.1"/>
    </source>
</evidence>